<dbReference type="EMBL" id="SYUW01000003">
    <property type="protein sequence ID" value="TKF28585.1"/>
    <property type="molecule type" value="Genomic_DNA"/>
</dbReference>
<evidence type="ECO:0000313" key="4">
    <source>
        <dbReference type="Proteomes" id="UP000305234"/>
    </source>
</evidence>
<evidence type="ECO:0000256" key="1">
    <source>
        <dbReference type="SAM" id="MobiDB-lite"/>
    </source>
</evidence>
<sequence length="227" mass="23714">MSRLLFLLSFFLCSASASACFPLTQNTTYKLVGGVEYCLESEYQFVYVHNSKYSTGIVELSDINRKVFDLIYSGESAKVPDQFKITAFEDIQLTVLDGYLYIENAPKSRKKRSLPNIGVAVFSNLSGSVGTSLAGGSDVQVMPTIVGTVIGTGVGVATGPLAPIVGPLVSGAITQNIVGNQGKPPPPLTIISTTSAPNTNSSFVPRPFTSSNGSGGGGGGECTECHS</sequence>
<comment type="caution">
    <text evidence="3">The sequence shown here is derived from an EMBL/GenBank/DDBJ whole genome shotgun (WGS) entry which is preliminary data.</text>
</comment>
<feature type="signal peptide" evidence="2">
    <location>
        <begin position="1"/>
        <end position="19"/>
    </location>
</feature>
<evidence type="ECO:0000256" key="2">
    <source>
        <dbReference type="SAM" id="SignalP"/>
    </source>
</evidence>
<dbReference type="PROSITE" id="PS51257">
    <property type="entry name" value="PROKAR_LIPOPROTEIN"/>
    <property type="match status" value="1"/>
</dbReference>
<reference evidence="3 4" key="1">
    <citation type="submission" date="2019-04" db="EMBL/GenBank/DDBJ databases">
        <title>A reverse ecology approach based on a biological definition of microbial populations.</title>
        <authorList>
            <person name="Arevalo P."/>
            <person name="Vaninsberghe D."/>
            <person name="Elsherbini J."/>
            <person name="Gore J."/>
            <person name="Polz M."/>
        </authorList>
    </citation>
    <scope>NUCLEOTIDE SEQUENCE [LARGE SCALE GENOMIC DNA]</scope>
    <source>
        <strain evidence="3 4">10N.261.46.E4</strain>
    </source>
</reference>
<accession>A0A4U1Z327</accession>
<feature type="chain" id="PRO_5020273807" evidence="2">
    <location>
        <begin position="20"/>
        <end position="227"/>
    </location>
</feature>
<dbReference type="AlphaFoldDB" id="A0A4U1Z327"/>
<name>A0A4U1Z327_9VIBR</name>
<evidence type="ECO:0000313" key="3">
    <source>
        <dbReference type="EMBL" id="TKF28585.1"/>
    </source>
</evidence>
<gene>
    <name evidence="3" type="ORF">FCV52_01535</name>
</gene>
<protein>
    <submittedName>
        <fullName evidence="3">Uncharacterized protein</fullName>
    </submittedName>
</protein>
<feature type="region of interest" description="Disordered" evidence="1">
    <location>
        <begin position="204"/>
        <end position="227"/>
    </location>
</feature>
<proteinExistence type="predicted"/>
<organism evidence="3 4">
    <name type="scientific">Vibrio kanaloae</name>
    <dbReference type="NCBI Taxonomy" id="170673"/>
    <lineage>
        <taxon>Bacteria</taxon>
        <taxon>Pseudomonadati</taxon>
        <taxon>Pseudomonadota</taxon>
        <taxon>Gammaproteobacteria</taxon>
        <taxon>Vibrionales</taxon>
        <taxon>Vibrionaceae</taxon>
        <taxon>Vibrio</taxon>
    </lineage>
</organism>
<dbReference type="Proteomes" id="UP000305234">
    <property type="component" value="Unassembled WGS sequence"/>
</dbReference>
<keyword evidence="2" id="KW-0732">Signal</keyword>
<dbReference type="RefSeq" id="WP_136996836.1">
    <property type="nucleotide sequence ID" value="NZ_JBFRJO010000036.1"/>
</dbReference>